<accession>A0ACC2MT04</accession>
<sequence>MSPLLLLLLLLPLLRSSSKPQPRLKSTPYSLPLHLLCRGLDPPHLTSSRIDTEELAHLDAGDPTQTQCLRILPSIQPFCPQMDAEDPALQLRLQVWTPSQQPSLSQFHGTWPSGTSIAVDVTTIPM</sequence>
<dbReference type="EMBL" id="CM056809">
    <property type="protein sequence ID" value="KAJ8648811.1"/>
    <property type="molecule type" value="Genomic_DNA"/>
</dbReference>
<reference evidence="1 2" key="1">
    <citation type="journal article" date="2022" name="Hortic Res">
        <title>A haplotype resolved chromosomal level avocado genome allows analysis of novel avocado genes.</title>
        <authorList>
            <person name="Nath O."/>
            <person name="Fletcher S.J."/>
            <person name="Hayward A."/>
            <person name="Shaw L.M."/>
            <person name="Masouleh A.K."/>
            <person name="Furtado A."/>
            <person name="Henry R.J."/>
            <person name="Mitter N."/>
        </authorList>
    </citation>
    <scope>NUCLEOTIDE SEQUENCE [LARGE SCALE GENOMIC DNA]</scope>
    <source>
        <strain evidence="2">cv. Hass</strain>
    </source>
</reference>
<proteinExistence type="predicted"/>
<evidence type="ECO:0000313" key="1">
    <source>
        <dbReference type="EMBL" id="KAJ8648811.1"/>
    </source>
</evidence>
<name>A0ACC2MT04_PERAE</name>
<protein>
    <submittedName>
        <fullName evidence="1">Uncharacterized protein</fullName>
    </submittedName>
</protein>
<organism evidence="1 2">
    <name type="scientific">Persea americana</name>
    <name type="common">Avocado</name>
    <dbReference type="NCBI Taxonomy" id="3435"/>
    <lineage>
        <taxon>Eukaryota</taxon>
        <taxon>Viridiplantae</taxon>
        <taxon>Streptophyta</taxon>
        <taxon>Embryophyta</taxon>
        <taxon>Tracheophyta</taxon>
        <taxon>Spermatophyta</taxon>
        <taxon>Magnoliopsida</taxon>
        <taxon>Magnoliidae</taxon>
        <taxon>Laurales</taxon>
        <taxon>Lauraceae</taxon>
        <taxon>Persea</taxon>
    </lineage>
</organism>
<keyword evidence="2" id="KW-1185">Reference proteome</keyword>
<gene>
    <name evidence="1" type="ORF">MRB53_001834</name>
</gene>
<dbReference type="Proteomes" id="UP001234297">
    <property type="component" value="Chromosome 1"/>
</dbReference>
<evidence type="ECO:0000313" key="2">
    <source>
        <dbReference type="Proteomes" id="UP001234297"/>
    </source>
</evidence>
<comment type="caution">
    <text evidence="1">The sequence shown here is derived from an EMBL/GenBank/DDBJ whole genome shotgun (WGS) entry which is preliminary data.</text>
</comment>